<reference evidence="2" key="1">
    <citation type="submission" date="2020-08" db="EMBL/GenBank/DDBJ databases">
        <title>Plant Genome Project.</title>
        <authorList>
            <person name="Zhang R.-G."/>
        </authorList>
    </citation>
    <scope>NUCLEOTIDE SEQUENCE</scope>
    <source>
        <strain evidence="2">WSP0</strain>
        <tissue evidence="2">Leaf</tissue>
    </source>
</reference>
<name>A0AAV6LHC8_9ERIC</name>
<dbReference type="InterPro" id="IPR055411">
    <property type="entry name" value="LRR_FXL15/At3g58940/PEG3-like"/>
</dbReference>
<dbReference type="Gene3D" id="1.20.1280.50">
    <property type="match status" value="1"/>
</dbReference>
<dbReference type="InterPro" id="IPR053781">
    <property type="entry name" value="F-box_AtFBL13-like"/>
</dbReference>
<dbReference type="Pfam" id="PF00646">
    <property type="entry name" value="F-box"/>
    <property type="match status" value="1"/>
</dbReference>
<dbReference type="CDD" id="cd22160">
    <property type="entry name" value="F-box_AtFBL13-like"/>
    <property type="match status" value="1"/>
</dbReference>
<dbReference type="SUPFAM" id="SSF52047">
    <property type="entry name" value="RNI-like"/>
    <property type="match status" value="1"/>
</dbReference>
<dbReference type="InterPro" id="IPR006566">
    <property type="entry name" value="FBD"/>
</dbReference>
<dbReference type="InterPro" id="IPR050232">
    <property type="entry name" value="FBL13/AtMIF1-like"/>
</dbReference>
<dbReference type="Pfam" id="PF08387">
    <property type="entry name" value="FBD"/>
    <property type="match status" value="1"/>
</dbReference>
<dbReference type="SMART" id="SM00256">
    <property type="entry name" value="FBOX"/>
    <property type="match status" value="1"/>
</dbReference>
<comment type="caution">
    <text evidence="2">The sequence shown here is derived from an EMBL/GenBank/DDBJ whole genome shotgun (WGS) entry which is preliminary data.</text>
</comment>
<organism evidence="2 3">
    <name type="scientific">Rhododendron griersonianum</name>
    <dbReference type="NCBI Taxonomy" id="479676"/>
    <lineage>
        <taxon>Eukaryota</taxon>
        <taxon>Viridiplantae</taxon>
        <taxon>Streptophyta</taxon>
        <taxon>Embryophyta</taxon>
        <taxon>Tracheophyta</taxon>
        <taxon>Spermatophyta</taxon>
        <taxon>Magnoliopsida</taxon>
        <taxon>eudicotyledons</taxon>
        <taxon>Gunneridae</taxon>
        <taxon>Pentapetalae</taxon>
        <taxon>asterids</taxon>
        <taxon>Ericales</taxon>
        <taxon>Ericaceae</taxon>
        <taxon>Ericoideae</taxon>
        <taxon>Rhodoreae</taxon>
        <taxon>Rhododendron</taxon>
    </lineage>
</organism>
<dbReference type="AlphaFoldDB" id="A0AAV6LHC8"/>
<feature type="domain" description="F-box" evidence="1">
    <location>
        <begin position="341"/>
        <end position="381"/>
    </location>
</feature>
<dbReference type="InterPro" id="IPR001810">
    <property type="entry name" value="F-box_dom"/>
</dbReference>
<dbReference type="SUPFAM" id="SSF52058">
    <property type="entry name" value="L domain-like"/>
    <property type="match status" value="1"/>
</dbReference>
<dbReference type="PANTHER" id="PTHR31900">
    <property type="entry name" value="F-BOX/RNI SUPERFAMILY PROTEIN-RELATED"/>
    <property type="match status" value="1"/>
</dbReference>
<dbReference type="Pfam" id="PF24758">
    <property type="entry name" value="LRR_At5g56370"/>
    <property type="match status" value="2"/>
</dbReference>
<accession>A0AAV6LHC8</accession>
<gene>
    <name evidence="2" type="ORF">RHGRI_000613</name>
</gene>
<dbReference type="Proteomes" id="UP000823749">
    <property type="component" value="Chromosome 1"/>
</dbReference>
<evidence type="ECO:0000313" key="2">
    <source>
        <dbReference type="EMBL" id="KAG5564490.1"/>
    </source>
</evidence>
<protein>
    <recommendedName>
        <fullName evidence="1">F-box domain-containing protein</fullName>
    </recommendedName>
</protein>
<dbReference type="InterPro" id="IPR032675">
    <property type="entry name" value="LRR_dom_sf"/>
</dbReference>
<evidence type="ECO:0000313" key="3">
    <source>
        <dbReference type="Proteomes" id="UP000823749"/>
    </source>
</evidence>
<dbReference type="PANTHER" id="PTHR31900:SF30">
    <property type="entry name" value="SUPERFAMILY PROTEIN, PUTATIVE-RELATED"/>
    <property type="match status" value="1"/>
</dbReference>
<dbReference type="Gene3D" id="3.80.10.10">
    <property type="entry name" value="Ribonuclease Inhibitor"/>
    <property type="match status" value="2"/>
</dbReference>
<evidence type="ECO:0000259" key="1">
    <source>
        <dbReference type="SMART" id="SM00256"/>
    </source>
</evidence>
<dbReference type="SUPFAM" id="SSF81383">
    <property type="entry name" value="F-box domain"/>
    <property type="match status" value="1"/>
</dbReference>
<dbReference type="InterPro" id="IPR036047">
    <property type="entry name" value="F-box-like_dom_sf"/>
</dbReference>
<proteinExistence type="predicted"/>
<keyword evidence="3" id="KW-1185">Reference proteome</keyword>
<sequence>MIVAAAAVVKRFRLKCSQSYDASLVNGWIAETLLRNVQELDLDFSIRMEYSTMLPQDLFTCRTLVVLKLKMAGDMNIVPTSVSLPSIRILHLGCYRFVDDDLINKFLFGCPVLEELSMSGSVGGNVSVINIVAPMLTSLFIHDCSHVGKWPRPHGIERKIVIDTPALLYLEIIDDASDSCYLVENLHHLIRADICLYAEDDSDISEALTDLLTGISNVQFLKLDFSIQVTCIPKMTIMRDCQLPKFPNMTCLELGKFFYVEWEFLLELLENSPRLETLVFKGGLGNDYEVFTQLLQNPARNVPSCLLSHLKANTMREVMGSNSRRQMLCEEEQYEDRISNLPDSLIAQILSCLPTKYAVATSVLSTRWKQLWTSITSLDFDDKLLLLPHNQTNNPTLHWIFTSFVCRVLSLHRGKCVQKFRLKCTCTCDVSHVNGWIADMLLRDVRELDLSVHVEHSILLPQELFTCRTLVVLKLDDIYDVTVMDVPTSVSLPNLKILHLVGIGFVDDDSISRFLFGCPVLEELRMTRCVREDVGVINVVAPVLTSLIISECLAEYTHGLECKIVLDTPALLYLTISDSPAEGYLVGNLCHLIRADIDFLEGRNDSTGSEGITNLLSGISGVQSLHLSNYSMEVISSGNSLLPKFHNMTYLELGAMPNDGWKLLPELLENSPHLGTLVFEKVSQQVIEIRFFEGEKEEWEMVEYFLCNAKVLEKVNMHYSDERDCTIQITQ</sequence>
<dbReference type="EMBL" id="JACTNZ010000001">
    <property type="protein sequence ID" value="KAG5564490.1"/>
    <property type="molecule type" value="Genomic_DNA"/>
</dbReference>